<dbReference type="AlphaFoldDB" id="A0A1R2AUG6"/>
<dbReference type="Proteomes" id="UP000187209">
    <property type="component" value="Unassembled WGS sequence"/>
</dbReference>
<dbReference type="OrthoDB" id="522106at2759"/>
<protein>
    <recommendedName>
        <fullName evidence="7">Adenylate kinase</fullName>
    </recommendedName>
</protein>
<evidence type="ECO:0000256" key="3">
    <source>
        <dbReference type="ARBA" id="ARBA00022777"/>
    </source>
</evidence>
<dbReference type="Gene3D" id="3.40.50.300">
    <property type="entry name" value="P-loop containing nucleotide triphosphate hydrolases"/>
    <property type="match status" value="2"/>
</dbReference>
<dbReference type="EMBL" id="MPUH01001396">
    <property type="protein sequence ID" value="OMJ68040.1"/>
    <property type="molecule type" value="Genomic_DNA"/>
</dbReference>
<evidence type="ECO:0000313" key="6">
    <source>
        <dbReference type="Proteomes" id="UP000187209"/>
    </source>
</evidence>
<evidence type="ECO:0000256" key="2">
    <source>
        <dbReference type="ARBA" id="ARBA00022741"/>
    </source>
</evidence>
<sequence>MDLKQKQDFQEEVETFLDQYQIHDLFDYLLKELLIDRPEEPIDYLISKLQSKRRRRLFLIGGIGSRRRQIARELSSRFQIEKIFLLDHLKAEVKKSGKHGAAIQKAWNTGSYIPDNIILDIMMPHIEELEKKGSSYILEGFPRTRVQGLALQRAGIIPDRLVLMVPSESEIRAGVIERMNELVPVKQDNQNSIFERAIQEFSYHANGIRTAYNTQVYEMSATGETSVISSQIFRVFLAKGRSKAPRKPPKVIILGPPGSGRSSLATSLANSYGLTFVSTLQLLRDQVNRKTETGRNVSAIINTGERVPDYIMTELVRSRLKEPDCRINGWVLDGYPKTIEQARSLREFKIIPSHVLFLECADALVYERIEQRRLDPLTGIYYNVTSLPEDEGIRSRVVFMSEDHHENVKKRLSAYKEHYVKIHAEYSGHVTNIKADLDFQAVVDISRDVIESSILPDND</sequence>
<dbReference type="GO" id="GO:0005524">
    <property type="term" value="F:ATP binding"/>
    <property type="evidence" value="ECO:0007669"/>
    <property type="project" value="InterPro"/>
</dbReference>
<keyword evidence="3 4" id="KW-0418">Kinase</keyword>
<dbReference type="PRINTS" id="PR00094">
    <property type="entry name" value="ADENYLTKNASE"/>
</dbReference>
<dbReference type="CDD" id="cd01428">
    <property type="entry name" value="ADK"/>
    <property type="match status" value="1"/>
</dbReference>
<accession>A0A1R2AUG6</accession>
<dbReference type="GO" id="GO:0006139">
    <property type="term" value="P:nucleobase-containing compound metabolic process"/>
    <property type="evidence" value="ECO:0007669"/>
    <property type="project" value="InterPro"/>
</dbReference>
<dbReference type="GO" id="GO:0019205">
    <property type="term" value="F:nucleobase-containing compound kinase activity"/>
    <property type="evidence" value="ECO:0007669"/>
    <property type="project" value="InterPro"/>
</dbReference>
<comment type="similarity">
    <text evidence="4">Belongs to the adenylate kinase family.</text>
</comment>
<dbReference type="SUPFAM" id="SSF52540">
    <property type="entry name" value="P-loop containing nucleoside triphosphate hydrolases"/>
    <property type="match status" value="2"/>
</dbReference>
<evidence type="ECO:0000256" key="1">
    <source>
        <dbReference type="ARBA" id="ARBA00022679"/>
    </source>
</evidence>
<dbReference type="InterPro" id="IPR000850">
    <property type="entry name" value="Adenylat/UMP-CMP_kin"/>
</dbReference>
<proteinExistence type="inferred from homology"/>
<keyword evidence="6" id="KW-1185">Reference proteome</keyword>
<dbReference type="PANTHER" id="PTHR23359">
    <property type="entry name" value="NUCLEOTIDE KINASE"/>
    <property type="match status" value="1"/>
</dbReference>
<keyword evidence="2" id="KW-0547">Nucleotide-binding</keyword>
<evidence type="ECO:0000256" key="4">
    <source>
        <dbReference type="RuleBase" id="RU003330"/>
    </source>
</evidence>
<organism evidence="5 6">
    <name type="scientific">Stentor coeruleus</name>
    <dbReference type="NCBI Taxonomy" id="5963"/>
    <lineage>
        <taxon>Eukaryota</taxon>
        <taxon>Sar</taxon>
        <taxon>Alveolata</taxon>
        <taxon>Ciliophora</taxon>
        <taxon>Postciliodesmatophora</taxon>
        <taxon>Heterotrichea</taxon>
        <taxon>Heterotrichida</taxon>
        <taxon>Stentoridae</taxon>
        <taxon>Stentor</taxon>
    </lineage>
</organism>
<dbReference type="SUPFAM" id="SSF47391">
    <property type="entry name" value="Dimerization-anchoring domain of cAMP-dependent PK regulatory subunit"/>
    <property type="match status" value="1"/>
</dbReference>
<dbReference type="Pfam" id="PF00406">
    <property type="entry name" value="ADK"/>
    <property type="match status" value="2"/>
</dbReference>
<evidence type="ECO:0000313" key="5">
    <source>
        <dbReference type="EMBL" id="OMJ68040.1"/>
    </source>
</evidence>
<dbReference type="HAMAP" id="MF_00235">
    <property type="entry name" value="Adenylate_kinase_Adk"/>
    <property type="match status" value="1"/>
</dbReference>
<keyword evidence="1 4" id="KW-0808">Transferase</keyword>
<gene>
    <name evidence="5" type="ORF">SteCoe_34629</name>
</gene>
<reference evidence="5 6" key="1">
    <citation type="submission" date="2016-11" db="EMBL/GenBank/DDBJ databases">
        <title>The macronuclear genome of Stentor coeruleus: a giant cell with tiny introns.</title>
        <authorList>
            <person name="Slabodnick M."/>
            <person name="Ruby J.G."/>
            <person name="Reiff S.B."/>
            <person name="Swart E.C."/>
            <person name="Gosai S."/>
            <person name="Prabakaran S."/>
            <person name="Witkowska E."/>
            <person name="Larue G.E."/>
            <person name="Fisher S."/>
            <person name="Freeman R.M."/>
            <person name="Gunawardena J."/>
            <person name="Chu W."/>
            <person name="Stover N.A."/>
            <person name="Gregory B.D."/>
            <person name="Nowacki M."/>
            <person name="Derisi J."/>
            <person name="Roy S.W."/>
            <person name="Marshall W.F."/>
            <person name="Sood P."/>
        </authorList>
    </citation>
    <scope>NUCLEOTIDE SEQUENCE [LARGE SCALE GENOMIC DNA]</scope>
    <source>
        <strain evidence="5">WM001</strain>
    </source>
</reference>
<evidence type="ECO:0008006" key="7">
    <source>
        <dbReference type="Google" id="ProtNLM"/>
    </source>
</evidence>
<comment type="caution">
    <text evidence="5">The sequence shown here is derived from an EMBL/GenBank/DDBJ whole genome shotgun (WGS) entry which is preliminary data.</text>
</comment>
<dbReference type="CDD" id="cd22979">
    <property type="entry name" value="DD_AK8"/>
    <property type="match status" value="1"/>
</dbReference>
<name>A0A1R2AUG6_9CILI</name>
<dbReference type="InterPro" id="IPR027417">
    <property type="entry name" value="P-loop_NTPase"/>
</dbReference>